<name>A0A382V703_9ZZZZ</name>
<gene>
    <name evidence="2" type="ORF">METZ01_LOCUS394545</name>
</gene>
<sequence>VTEKTPNHFLTDMACPVTLSDVDLFRPGAQEHWYDAYPILHDEAPVLRLAGEGMPPDGDAFVLTKHEDINTVVRDPDRFPPLMSGVIQEIAASGQDPETIPNMNAMTASMVTLRPYMELWRAHKQELTDPWVGPGADRHKAMITRHVDELIDEWIDSNQINFVKEFARPLPQRVMASVLGFPLEDIPRLEQWGEAQVKAFVYGRGHNNVLTEEEIKEQF</sequence>
<proteinExistence type="inferred from homology"/>
<evidence type="ECO:0000313" key="2">
    <source>
        <dbReference type="EMBL" id="SVD41691.1"/>
    </source>
</evidence>
<comment type="similarity">
    <text evidence="1">Belongs to the cytochrome P450 family.</text>
</comment>
<dbReference type="GO" id="GO:0016705">
    <property type="term" value="F:oxidoreductase activity, acting on paired donors, with incorporation or reduction of molecular oxygen"/>
    <property type="evidence" value="ECO:0007669"/>
    <property type="project" value="InterPro"/>
</dbReference>
<dbReference type="GO" id="GO:0005506">
    <property type="term" value="F:iron ion binding"/>
    <property type="evidence" value="ECO:0007669"/>
    <property type="project" value="InterPro"/>
</dbReference>
<dbReference type="InterPro" id="IPR036396">
    <property type="entry name" value="Cyt_P450_sf"/>
</dbReference>
<reference evidence="2" key="1">
    <citation type="submission" date="2018-05" db="EMBL/GenBank/DDBJ databases">
        <authorList>
            <person name="Lanie J.A."/>
            <person name="Ng W.-L."/>
            <person name="Kazmierczak K.M."/>
            <person name="Andrzejewski T.M."/>
            <person name="Davidsen T.M."/>
            <person name="Wayne K.J."/>
            <person name="Tettelin H."/>
            <person name="Glass J.I."/>
            <person name="Rusch D."/>
            <person name="Podicherti R."/>
            <person name="Tsui H.-C.T."/>
            <person name="Winkler M.E."/>
        </authorList>
    </citation>
    <scope>NUCLEOTIDE SEQUENCE</scope>
</reference>
<dbReference type="AlphaFoldDB" id="A0A382V703"/>
<feature type="non-terminal residue" evidence="2">
    <location>
        <position position="219"/>
    </location>
</feature>
<feature type="non-terminal residue" evidence="2">
    <location>
        <position position="1"/>
    </location>
</feature>
<dbReference type="PANTHER" id="PTHR46696">
    <property type="entry name" value="P450, PUTATIVE (EUROFUNG)-RELATED"/>
    <property type="match status" value="1"/>
</dbReference>
<dbReference type="GO" id="GO:0020037">
    <property type="term" value="F:heme binding"/>
    <property type="evidence" value="ECO:0007669"/>
    <property type="project" value="InterPro"/>
</dbReference>
<accession>A0A382V703</accession>
<dbReference type="PANTHER" id="PTHR46696:SF6">
    <property type="entry name" value="P450, PUTATIVE (EUROFUNG)-RELATED"/>
    <property type="match status" value="1"/>
</dbReference>
<dbReference type="Gene3D" id="1.10.630.10">
    <property type="entry name" value="Cytochrome P450"/>
    <property type="match status" value="1"/>
</dbReference>
<protein>
    <recommendedName>
        <fullName evidence="3">Cytochrome P450</fullName>
    </recommendedName>
</protein>
<dbReference type="EMBL" id="UINC01149305">
    <property type="protein sequence ID" value="SVD41691.1"/>
    <property type="molecule type" value="Genomic_DNA"/>
</dbReference>
<organism evidence="2">
    <name type="scientific">marine metagenome</name>
    <dbReference type="NCBI Taxonomy" id="408172"/>
    <lineage>
        <taxon>unclassified sequences</taxon>
        <taxon>metagenomes</taxon>
        <taxon>ecological metagenomes</taxon>
    </lineage>
</organism>
<dbReference type="GO" id="GO:0004497">
    <property type="term" value="F:monooxygenase activity"/>
    <property type="evidence" value="ECO:0007669"/>
    <property type="project" value="InterPro"/>
</dbReference>
<evidence type="ECO:0008006" key="3">
    <source>
        <dbReference type="Google" id="ProtNLM"/>
    </source>
</evidence>
<dbReference type="SUPFAM" id="SSF48264">
    <property type="entry name" value="Cytochrome P450"/>
    <property type="match status" value="1"/>
</dbReference>
<evidence type="ECO:0000256" key="1">
    <source>
        <dbReference type="ARBA" id="ARBA00010617"/>
    </source>
</evidence>